<dbReference type="EMBL" id="CM037161">
    <property type="protein sequence ID" value="KAH7854481.1"/>
    <property type="molecule type" value="Genomic_DNA"/>
</dbReference>
<evidence type="ECO:0000313" key="1">
    <source>
        <dbReference type="EMBL" id="KAH7854481.1"/>
    </source>
</evidence>
<proteinExistence type="predicted"/>
<keyword evidence="2" id="KW-1185">Reference proteome</keyword>
<dbReference type="Proteomes" id="UP000828048">
    <property type="component" value="Chromosome 11"/>
</dbReference>
<name>A0ACB7YLM0_9ERIC</name>
<comment type="caution">
    <text evidence="1">The sequence shown here is derived from an EMBL/GenBank/DDBJ whole genome shotgun (WGS) entry which is preliminary data.</text>
</comment>
<gene>
    <name evidence="1" type="ORF">Vadar_014307</name>
</gene>
<protein>
    <submittedName>
        <fullName evidence="1">Uncharacterized protein</fullName>
    </submittedName>
</protein>
<sequence>MNKKVEDSIGHSTMTMDVDDVETLEMFGEGPIASDNNLADSDFYNSFKDEFDFVRSGNDDENDGGSGGSDII</sequence>
<accession>A0ACB7YLM0</accession>
<organism evidence="1 2">
    <name type="scientific">Vaccinium darrowii</name>
    <dbReference type="NCBI Taxonomy" id="229202"/>
    <lineage>
        <taxon>Eukaryota</taxon>
        <taxon>Viridiplantae</taxon>
        <taxon>Streptophyta</taxon>
        <taxon>Embryophyta</taxon>
        <taxon>Tracheophyta</taxon>
        <taxon>Spermatophyta</taxon>
        <taxon>Magnoliopsida</taxon>
        <taxon>eudicotyledons</taxon>
        <taxon>Gunneridae</taxon>
        <taxon>Pentapetalae</taxon>
        <taxon>asterids</taxon>
        <taxon>Ericales</taxon>
        <taxon>Ericaceae</taxon>
        <taxon>Vaccinioideae</taxon>
        <taxon>Vaccinieae</taxon>
        <taxon>Vaccinium</taxon>
    </lineage>
</organism>
<reference evidence="1 2" key="1">
    <citation type="journal article" date="2021" name="Hortic Res">
        <title>High-quality reference genome and annotation aids understanding of berry development for evergreen blueberry (Vaccinium darrowii).</title>
        <authorList>
            <person name="Yu J."/>
            <person name="Hulse-Kemp A.M."/>
            <person name="Babiker E."/>
            <person name="Staton M."/>
        </authorList>
    </citation>
    <scope>NUCLEOTIDE SEQUENCE [LARGE SCALE GENOMIC DNA]</scope>
    <source>
        <strain evidence="2">cv. NJ 8807/NJ 8810</strain>
        <tissue evidence="1">Young leaf</tissue>
    </source>
</reference>
<evidence type="ECO:0000313" key="2">
    <source>
        <dbReference type="Proteomes" id="UP000828048"/>
    </source>
</evidence>